<sequence>MVKIKLYQTSYQFKNRLANHLRILKFSFLPEDKLINTNTKLMVSNQQIFNNTTSISDEHAWKSHTGLIKEANPKALNRNRFSFWIIIIRFQTKLTEVSIWSQFGSKAGPFSAHIIHIALKMDFMIVLKNFKYEKFNFIYVIYNYPRDSNLSFGCALHLNENLKKNGIAYMNDSDYENPIRSDKFEESDRKNLLFSVEGCNLR</sequence>
<organism evidence="1 2">
    <name type="scientific">Diversispora epigaea</name>
    <dbReference type="NCBI Taxonomy" id="1348612"/>
    <lineage>
        <taxon>Eukaryota</taxon>
        <taxon>Fungi</taxon>
        <taxon>Fungi incertae sedis</taxon>
        <taxon>Mucoromycota</taxon>
        <taxon>Glomeromycotina</taxon>
        <taxon>Glomeromycetes</taxon>
        <taxon>Diversisporales</taxon>
        <taxon>Diversisporaceae</taxon>
        <taxon>Diversispora</taxon>
    </lineage>
</organism>
<comment type="caution">
    <text evidence="1">The sequence shown here is derived from an EMBL/GenBank/DDBJ whole genome shotgun (WGS) entry which is preliminary data.</text>
</comment>
<protein>
    <submittedName>
        <fullName evidence="1">Uncharacterized protein</fullName>
    </submittedName>
</protein>
<evidence type="ECO:0000313" key="1">
    <source>
        <dbReference type="EMBL" id="RHZ60982.1"/>
    </source>
</evidence>
<dbReference type="AlphaFoldDB" id="A0A397HD24"/>
<dbReference type="Proteomes" id="UP000266861">
    <property type="component" value="Unassembled WGS sequence"/>
</dbReference>
<accession>A0A397HD24</accession>
<keyword evidence="2" id="KW-1185">Reference proteome</keyword>
<dbReference type="EMBL" id="PQFF01000320">
    <property type="protein sequence ID" value="RHZ60982.1"/>
    <property type="molecule type" value="Genomic_DNA"/>
</dbReference>
<reference evidence="1 2" key="1">
    <citation type="submission" date="2018-08" db="EMBL/GenBank/DDBJ databases">
        <title>Genome and evolution of the arbuscular mycorrhizal fungus Diversispora epigaea (formerly Glomus versiforme) and its bacterial endosymbionts.</title>
        <authorList>
            <person name="Sun X."/>
            <person name="Fei Z."/>
            <person name="Harrison M."/>
        </authorList>
    </citation>
    <scope>NUCLEOTIDE SEQUENCE [LARGE SCALE GENOMIC DNA]</scope>
    <source>
        <strain evidence="1 2">IT104</strain>
    </source>
</reference>
<evidence type="ECO:0000313" key="2">
    <source>
        <dbReference type="Proteomes" id="UP000266861"/>
    </source>
</evidence>
<gene>
    <name evidence="1" type="ORF">Glove_350g76</name>
</gene>
<proteinExistence type="predicted"/>
<name>A0A397HD24_9GLOM</name>